<protein>
    <recommendedName>
        <fullName evidence="3">Transposase</fullName>
    </recommendedName>
</protein>
<dbReference type="AlphaFoldDB" id="A0A8J3N0Q7"/>
<keyword evidence="2" id="KW-1185">Reference proteome</keyword>
<evidence type="ECO:0000313" key="1">
    <source>
        <dbReference type="EMBL" id="GHO94464.1"/>
    </source>
</evidence>
<dbReference type="EMBL" id="BNJK01000001">
    <property type="protein sequence ID" value="GHO94464.1"/>
    <property type="molecule type" value="Genomic_DNA"/>
</dbReference>
<dbReference type="Proteomes" id="UP000597444">
    <property type="component" value="Unassembled WGS sequence"/>
</dbReference>
<gene>
    <name evidence="1" type="ORF">KSF_045120</name>
</gene>
<reference evidence="1" key="1">
    <citation type="submission" date="2020-10" db="EMBL/GenBank/DDBJ databases">
        <title>Taxonomic study of unclassified bacteria belonging to the class Ktedonobacteria.</title>
        <authorList>
            <person name="Yabe S."/>
            <person name="Wang C.M."/>
            <person name="Zheng Y."/>
            <person name="Sakai Y."/>
            <person name="Cavaletti L."/>
            <person name="Monciardini P."/>
            <person name="Donadio S."/>
        </authorList>
    </citation>
    <scope>NUCLEOTIDE SEQUENCE</scope>
    <source>
        <strain evidence="1">ID150040</strain>
    </source>
</reference>
<proteinExistence type="predicted"/>
<accession>A0A8J3N0Q7</accession>
<evidence type="ECO:0000313" key="2">
    <source>
        <dbReference type="Proteomes" id="UP000597444"/>
    </source>
</evidence>
<evidence type="ECO:0008006" key="3">
    <source>
        <dbReference type="Google" id="ProtNLM"/>
    </source>
</evidence>
<sequence>MPVYNNKQTANPTFSDKRIKRGLYRAADGTLINADCNGSYNIIRKVAPDAWKLVEGVEDGKGHKPAVHPVRIVVDPLTKPKREILALL</sequence>
<dbReference type="RefSeq" id="WP_220205201.1">
    <property type="nucleotide sequence ID" value="NZ_BNJK01000001.1"/>
</dbReference>
<organism evidence="1 2">
    <name type="scientific">Reticulibacter mediterranei</name>
    <dbReference type="NCBI Taxonomy" id="2778369"/>
    <lineage>
        <taxon>Bacteria</taxon>
        <taxon>Bacillati</taxon>
        <taxon>Chloroflexota</taxon>
        <taxon>Ktedonobacteria</taxon>
        <taxon>Ktedonobacterales</taxon>
        <taxon>Reticulibacteraceae</taxon>
        <taxon>Reticulibacter</taxon>
    </lineage>
</organism>
<name>A0A8J3N0Q7_9CHLR</name>
<comment type="caution">
    <text evidence="1">The sequence shown here is derived from an EMBL/GenBank/DDBJ whole genome shotgun (WGS) entry which is preliminary data.</text>
</comment>